<gene>
    <name evidence="4" type="ORF">L596_026159</name>
</gene>
<evidence type="ECO:0000256" key="1">
    <source>
        <dbReference type="SAM" id="Coils"/>
    </source>
</evidence>
<name>A0A4U5M0J2_STECR</name>
<keyword evidence="5" id="KW-1185">Reference proteome</keyword>
<dbReference type="EMBL" id="AZBU02000010">
    <property type="protein sequence ID" value="TKR62164.1"/>
    <property type="molecule type" value="Genomic_DNA"/>
</dbReference>
<evidence type="ECO:0000256" key="3">
    <source>
        <dbReference type="SAM" id="Phobius"/>
    </source>
</evidence>
<feature type="compositionally biased region" description="Basic residues" evidence="2">
    <location>
        <begin position="234"/>
        <end position="251"/>
    </location>
</feature>
<evidence type="ECO:0000313" key="5">
    <source>
        <dbReference type="Proteomes" id="UP000298663"/>
    </source>
</evidence>
<keyword evidence="3" id="KW-0472">Membrane</keyword>
<evidence type="ECO:0000256" key="2">
    <source>
        <dbReference type="SAM" id="MobiDB-lite"/>
    </source>
</evidence>
<evidence type="ECO:0008006" key="6">
    <source>
        <dbReference type="Google" id="ProtNLM"/>
    </source>
</evidence>
<accession>A0A4U5M0J2</accession>
<sequence>MSATGRIVISVSKTIFGEFVKCSTTAATEVRSTKMQAKSGCNDDAPSAKEVTECPDEENNANAKKIAEVEKELQQCESRIQKMKKGNRELVKEIDKVCRKIDVLDEAIRRTETYLEAKFDEQQRALLHHENSQDHDIAGVVDRTDKIEEVAKDMHHQVEDMVNAVDEHMSNLWNPVYVILDVVLHVALAAVVWLLGVVASHAGYQFEKDASSMQPRIEANPSSEGSSEAPPPRQKLKHKEASQKRSKRKHP</sequence>
<evidence type="ECO:0000313" key="4">
    <source>
        <dbReference type="EMBL" id="TKR62164.1"/>
    </source>
</evidence>
<comment type="caution">
    <text evidence="4">The sequence shown here is derived from an EMBL/GenBank/DDBJ whole genome shotgun (WGS) entry which is preliminary data.</text>
</comment>
<reference evidence="4 5" key="2">
    <citation type="journal article" date="2019" name="G3 (Bethesda)">
        <title>Hybrid Assembly of the Genome of the Entomopathogenic Nematode Steinernema carpocapsae Identifies the X-Chromosome.</title>
        <authorList>
            <person name="Serra L."/>
            <person name="Macchietto M."/>
            <person name="Macias-Munoz A."/>
            <person name="McGill C.J."/>
            <person name="Rodriguez I.M."/>
            <person name="Rodriguez B."/>
            <person name="Murad R."/>
            <person name="Mortazavi A."/>
        </authorList>
    </citation>
    <scope>NUCLEOTIDE SEQUENCE [LARGE SCALE GENOMIC DNA]</scope>
    <source>
        <strain evidence="4 5">ALL</strain>
    </source>
</reference>
<feature type="compositionally biased region" description="Low complexity" evidence="2">
    <location>
        <begin position="218"/>
        <end position="228"/>
    </location>
</feature>
<dbReference type="AlphaFoldDB" id="A0A4U5M0J2"/>
<feature type="transmembrane region" description="Helical" evidence="3">
    <location>
        <begin position="176"/>
        <end position="198"/>
    </location>
</feature>
<dbReference type="Proteomes" id="UP000298663">
    <property type="component" value="Unassembled WGS sequence"/>
</dbReference>
<keyword evidence="1" id="KW-0175">Coiled coil</keyword>
<reference evidence="4 5" key="1">
    <citation type="journal article" date="2015" name="Genome Biol.">
        <title>Comparative genomics of Steinernema reveals deeply conserved gene regulatory networks.</title>
        <authorList>
            <person name="Dillman A.R."/>
            <person name="Macchietto M."/>
            <person name="Porter C.F."/>
            <person name="Rogers A."/>
            <person name="Williams B."/>
            <person name="Antoshechkin I."/>
            <person name="Lee M.M."/>
            <person name="Goodwin Z."/>
            <person name="Lu X."/>
            <person name="Lewis E.E."/>
            <person name="Goodrich-Blair H."/>
            <person name="Stock S.P."/>
            <person name="Adams B.J."/>
            <person name="Sternberg P.W."/>
            <person name="Mortazavi A."/>
        </authorList>
    </citation>
    <scope>NUCLEOTIDE SEQUENCE [LARGE SCALE GENOMIC DNA]</scope>
    <source>
        <strain evidence="4 5">ALL</strain>
    </source>
</reference>
<organism evidence="4 5">
    <name type="scientific">Steinernema carpocapsae</name>
    <name type="common">Entomopathogenic nematode</name>
    <dbReference type="NCBI Taxonomy" id="34508"/>
    <lineage>
        <taxon>Eukaryota</taxon>
        <taxon>Metazoa</taxon>
        <taxon>Ecdysozoa</taxon>
        <taxon>Nematoda</taxon>
        <taxon>Chromadorea</taxon>
        <taxon>Rhabditida</taxon>
        <taxon>Tylenchina</taxon>
        <taxon>Panagrolaimomorpha</taxon>
        <taxon>Strongyloidoidea</taxon>
        <taxon>Steinernematidae</taxon>
        <taxon>Steinernema</taxon>
    </lineage>
</organism>
<keyword evidence="3" id="KW-1133">Transmembrane helix</keyword>
<proteinExistence type="predicted"/>
<protein>
    <recommendedName>
        <fullName evidence="6">Transmembrane protein</fullName>
    </recommendedName>
</protein>
<keyword evidence="3" id="KW-0812">Transmembrane</keyword>
<feature type="coiled-coil region" evidence="1">
    <location>
        <begin position="59"/>
        <end position="93"/>
    </location>
</feature>
<feature type="region of interest" description="Disordered" evidence="2">
    <location>
        <begin position="209"/>
        <end position="251"/>
    </location>
</feature>